<dbReference type="Pfam" id="PF00861">
    <property type="entry name" value="Ribosomal_L18p"/>
    <property type="match status" value="1"/>
</dbReference>
<evidence type="ECO:0000256" key="6">
    <source>
        <dbReference type="ARBA" id="ARBA00035197"/>
    </source>
</evidence>
<dbReference type="Gene3D" id="3.30.420.100">
    <property type="match status" value="1"/>
</dbReference>
<proteinExistence type="inferred from homology"/>
<dbReference type="Proteomes" id="UP000231388">
    <property type="component" value="Unassembled WGS sequence"/>
</dbReference>
<dbReference type="GO" id="GO:0006412">
    <property type="term" value="P:translation"/>
    <property type="evidence" value="ECO:0007669"/>
    <property type="project" value="UniProtKB-UniRule"/>
</dbReference>
<evidence type="ECO:0000256" key="7">
    <source>
        <dbReference type="HAMAP-Rule" id="MF_01337"/>
    </source>
</evidence>
<evidence type="ECO:0000256" key="3">
    <source>
        <dbReference type="ARBA" id="ARBA00022884"/>
    </source>
</evidence>
<comment type="subunit">
    <text evidence="7">Part of the 50S ribosomal subunit; part of the 5S rRNA/L5/L18/L25 subcomplex. Contacts the 5S and 23S rRNAs.</text>
</comment>
<dbReference type="GO" id="GO:0003735">
    <property type="term" value="F:structural constituent of ribosome"/>
    <property type="evidence" value="ECO:0007669"/>
    <property type="project" value="InterPro"/>
</dbReference>
<evidence type="ECO:0000313" key="8">
    <source>
        <dbReference type="EMBL" id="PIP04494.1"/>
    </source>
</evidence>
<dbReference type="GO" id="GO:0008097">
    <property type="term" value="F:5S rRNA binding"/>
    <property type="evidence" value="ECO:0007669"/>
    <property type="project" value="TreeGrafter"/>
</dbReference>
<keyword evidence="3 7" id="KW-0694">RNA-binding</keyword>
<comment type="function">
    <text evidence="7">This is one of the proteins that bind and probably mediate the attachment of the 5S RNA into the large ribosomal subunit, where it forms part of the central protuberance.</text>
</comment>
<accession>A0A2G9XC06</accession>
<dbReference type="PANTHER" id="PTHR12899:SF3">
    <property type="entry name" value="LARGE RIBOSOMAL SUBUNIT PROTEIN UL18M"/>
    <property type="match status" value="1"/>
</dbReference>
<evidence type="ECO:0000256" key="5">
    <source>
        <dbReference type="ARBA" id="ARBA00023274"/>
    </source>
</evidence>
<dbReference type="AlphaFoldDB" id="A0A2G9XC06"/>
<dbReference type="GO" id="GO:0022625">
    <property type="term" value="C:cytosolic large ribosomal subunit"/>
    <property type="evidence" value="ECO:0007669"/>
    <property type="project" value="TreeGrafter"/>
</dbReference>
<comment type="caution">
    <text evidence="8">The sequence shown here is derived from an EMBL/GenBank/DDBJ whole genome shotgun (WGS) entry which is preliminary data.</text>
</comment>
<comment type="similarity">
    <text evidence="1 7">Belongs to the universal ribosomal protein uL18 family.</text>
</comment>
<dbReference type="InterPro" id="IPR057268">
    <property type="entry name" value="Ribosomal_L18"/>
</dbReference>
<dbReference type="CDD" id="cd00432">
    <property type="entry name" value="Ribosomal_L18_L5e"/>
    <property type="match status" value="1"/>
</dbReference>
<name>A0A2G9XC06_UNCKA</name>
<dbReference type="HAMAP" id="MF_01337_B">
    <property type="entry name" value="Ribosomal_uL18_B"/>
    <property type="match status" value="1"/>
</dbReference>
<dbReference type="PANTHER" id="PTHR12899">
    <property type="entry name" value="39S RIBOSOMAL PROTEIN L18, MITOCHONDRIAL"/>
    <property type="match status" value="1"/>
</dbReference>
<dbReference type="EMBL" id="PCQY01000027">
    <property type="protein sequence ID" value="PIP04494.1"/>
    <property type="molecule type" value="Genomic_DNA"/>
</dbReference>
<protein>
    <recommendedName>
        <fullName evidence="6 7">Large ribosomal subunit protein uL18</fullName>
    </recommendedName>
</protein>
<reference evidence="8 9" key="1">
    <citation type="submission" date="2017-09" db="EMBL/GenBank/DDBJ databases">
        <title>Depth-based differentiation of microbial function through sediment-hosted aquifers and enrichment of novel symbionts in the deep terrestrial subsurface.</title>
        <authorList>
            <person name="Probst A.J."/>
            <person name="Ladd B."/>
            <person name="Jarett J.K."/>
            <person name="Geller-Mcgrath D.E."/>
            <person name="Sieber C.M."/>
            <person name="Emerson J.B."/>
            <person name="Anantharaman K."/>
            <person name="Thomas B.C."/>
            <person name="Malmstrom R."/>
            <person name="Stieglmeier M."/>
            <person name="Klingl A."/>
            <person name="Woyke T."/>
            <person name="Ryan C.M."/>
            <person name="Banfield J.F."/>
        </authorList>
    </citation>
    <scope>NUCLEOTIDE SEQUENCE [LARGE SCALE GENOMIC DNA]</scope>
    <source>
        <strain evidence="8">CG23_combo_of_CG06-09_8_20_14_all_40_14</strain>
    </source>
</reference>
<organism evidence="8 9">
    <name type="scientific">candidate division WWE3 bacterium CG23_combo_of_CG06-09_8_20_14_all_40_14</name>
    <dbReference type="NCBI Taxonomy" id="1975095"/>
    <lineage>
        <taxon>Bacteria</taxon>
        <taxon>Katanobacteria</taxon>
    </lineage>
</organism>
<keyword evidence="2 7" id="KW-0699">rRNA-binding</keyword>
<dbReference type="InterPro" id="IPR005484">
    <property type="entry name" value="Ribosomal_uL18_bac/plant/anim"/>
</dbReference>
<evidence type="ECO:0000256" key="4">
    <source>
        <dbReference type="ARBA" id="ARBA00022980"/>
    </source>
</evidence>
<evidence type="ECO:0000256" key="1">
    <source>
        <dbReference type="ARBA" id="ARBA00007116"/>
    </source>
</evidence>
<keyword evidence="4 7" id="KW-0689">Ribosomal protein</keyword>
<dbReference type="InterPro" id="IPR004389">
    <property type="entry name" value="Ribosomal_uL18_bac-type"/>
</dbReference>
<dbReference type="SUPFAM" id="SSF53137">
    <property type="entry name" value="Translational machinery components"/>
    <property type="match status" value="1"/>
</dbReference>
<keyword evidence="5 7" id="KW-0687">Ribonucleoprotein</keyword>
<gene>
    <name evidence="7" type="primary">rplR</name>
    <name evidence="8" type="ORF">COX53_02125</name>
</gene>
<evidence type="ECO:0000256" key="2">
    <source>
        <dbReference type="ARBA" id="ARBA00022730"/>
    </source>
</evidence>
<evidence type="ECO:0000313" key="9">
    <source>
        <dbReference type="Proteomes" id="UP000231388"/>
    </source>
</evidence>
<sequence>MKKVKAYKKLIDRRKVRIRAKIFGTLDMPRLSVFKSNKYIYIQAIDDASSRTLAGGFSARKKALEFGEYFGKELVKQNIKKAAFDRGGYKYHGVVKKLAEGVRKGGVKV</sequence>